<evidence type="ECO:0000313" key="1">
    <source>
        <dbReference type="EMBL" id="OTY36260.1"/>
    </source>
</evidence>
<accession>A0A243AZL0</accession>
<dbReference type="Proteomes" id="UP000195089">
    <property type="component" value="Unassembled WGS sequence"/>
</dbReference>
<proteinExistence type="predicted"/>
<sequence>MELVNTLQKTDRVIIMVPPFSQVFVSFYSSSGELLSSKVLSNTSPYPVSMYALNEIESELFEVELKPLLLQ</sequence>
<name>A0A243AZL0_BACTU</name>
<protein>
    <submittedName>
        <fullName evidence="1">Uncharacterized protein</fullName>
    </submittedName>
</protein>
<reference evidence="1 2" key="1">
    <citation type="submission" date="2016-10" db="EMBL/GenBank/DDBJ databases">
        <title>Comparative genomics of Bacillus thuringiensis reveals a path to pathogens against multiple invertebrate hosts.</title>
        <authorList>
            <person name="Zheng J."/>
            <person name="Gao Q."/>
            <person name="Liu H."/>
            <person name="Peng D."/>
            <person name="Ruan L."/>
            <person name="Sun M."/>
        </authorList>
    </citation>
    <scope>NUCLEOTIDE SEQUENCE [LARGE SCALE GENOMIC DNA]</scope>
    <source>
        <strain evidence="1">BGSC 4BX1</strain>
    </source>
</reference>
<dbReference type="EMBL" id="NFDL01000110">
    <property type="protein sequence ID" value="OTY36260.1"/>
    <property type="molecule type" value="Genomic_DNA"/>
</dbReference>
<gene>
    <name evidence="1" type="ORF">BK742_24450</name>
</gene>
<dbReference type="AlphaFoldDB" id="A0A243AZL0"/>
<comment type="caution">
    <text evidence="1">The sequence shown here is derived from an EMBL/GenBank/DDBJ whole genome shotgun (WGS) entry which is preliminary data.</text>
</comment>
<evidence type="ECO:0000313" key="2">
    <source>
        <dbReference type="Proteomes" id="UP000195089"/>
    </source>
</evidence>
<organism evidence="1 2">
    <name type="scientific">Bacillus thuringiensis serovar pingluonsis</name>
    <dbReference type="NCBI Taxonomy" id="180881"/>
    <lineage>
        <taxon>Bacteria</taxon>
        <taxon>Bacillati</taxon>
        <taxon>Bacillota</taxon>
        <taxon>Bacilli</taxon>
        <taxon>Bacillales</taxon>
        <taxon>Bacillaceae</taxon>
        <taxon>Bacillus</taxon>
        <taxon>Bacillus cereus group</taxon>
    </lineage>
</organism>